<evidence type="ECO:0000256" key="5">
    <source>
        <dbReference type="ARBA" id="ARBA00022989"/>
    </source>
</evidence>
<keyword evidence="5 11" id="KW-1133">Transmembrane helix</keyword>
<dbReference type="GO" id="GO:0001671">
    <property type="term" value="F:ATPase activator activity"/>
    <property type="evidence" value="ECO:0007669"/>
    <property type="project" value="InterPro"/>
</dbReference>
<dbReference type="GO" id="GO:0061024">
    <property type="term" value="P:membrane organization"/>
    <property type="evidence" value="ECO:0007669"/>
    <property type="project" value="TreeGrafter"/>
</dbReference>
<evidence type="ECO:0000256" key="7">
    <source>
        <dbReference type="ARBA" id="ARBA00023180"/>
    </source>
</evidence>
<keyword evidence="6 11" id="KW-0472">Membrane</keyword>
<evidence type="ECO:0000313" key="13">
    <source>
        <dbReference type="Proteomes" id="UP000695026"/>
    </source>
</evidence>
<evidence type="ECO:0000256" key="9">
    <source>
        <dbReference type="ARBA" id="ARBA00037847"/>
    </source>
</evidence>
<dbReference type="KEGG" id="pbi:103062485"/>
<dbReference type="RefSeq" id="XP_015744960.1">
    <property type="nucleotide sequence ID" value="XM_015889474.2"/>
</dbReference>
<feature type="compositionally biased region" description="Polar residues" evidence="10">
    <location>
        <begin position="132"/>
        <end position="141"/>
    </location>
</feature>
<evidence type="ECO:0000256" key="3">
    <source>
        <dbReference type="ARBA" id="ARBA00022553"/>
    </source>
</evidence>
<feature type="domain" description="Torsin-1A-interacting protein 1/2 AAA+ activator" evidence="12">
    <location>
        <begin position="249"/>
        <end position="477"/>
    </location>
</feature>
<evidence type="ECO:0000256" key="11">
    <source>
        <dbReference type="SAM" id="Phobius"/>
    </source>
</evidence>
<dbReference type="OMA" id="AKSECLT"/>
<keyword evidence="4 11" id="KW-0812">Transmembrane</keyword>
<dbReference type="Gene3D" id="3.40.50.12190">
    <property type="match status" value="1"/>
</dbReference>
<dbReference type="GO" id="GO:0005635">
    <property type="term" value="C:nuclear envelope"/>
    <property type="evidence" value="ECO:0007669"/>
    <property type="project" value="UniProtKB-SubCell"/>
</dbReference>
<sequence length="491" mass="54442">MAEENKQSAQKDFPEEGKEETMSEGQMNLQPPNIENISAGPQEDETEETEEDYLVEKLLHSDGFPLRTEATDAGECTVGLPFHSDSLPDSSVDINLVNPLHEKTECSTHIDLQDSQKEGKKLTETVPEDKINSQGQQSQYSLKPKNHTEETKEDGLDKETETVQNLKGMEKTYLIADVQHTTCQSVTEIYSQKTSECLTPEVNEQSTVEQLVINNSQSHQDNGFLHYGIFLGIMVLLVAIFISCSGYYTSHPPSMPKNPVVEAFLSRFDPLKDSFPGQSPHLWGRVRKILQKHLNASYHTEPAILIFTAAQEAKSTLKCLSTQIASAYSSSLGGSTVHVDGTSKSTLSNDHAKLAVDEELSFGFHGGGKAAVVHQFESLPASSTLIFYKYCDHESAAFKDVALILTVLLENEKLDPSIGLQIVEENVRDFLWAKFTNSDLPGSYNLMDTDKLSGLWSRISHLVLPVCPVPFIEDNGCSQQVANMEDFTFKN</sequence>
<feature type="compositionally biased region" description="Basic and acidic residues" evidence="10">
    <location>
        <begin position="146"/>
        <end position="158"/>
    </location>
</feature>
<comment type="subcellular location">
    <subcellularLocation>
        <location evidence="9">Endomembrane system</location>
        <topology evidence="9">Single-pass membrane protein</topology>
    </subcellularLocation>
    <subcellularLocation>
        <location evidence="1">Nucleus envelope</location>
    </subcellularLocation>
</comment>
<accession>A0A9F3W0L6</accession>
<keyword evidence="3" id="KW-0597">Phosphoprotein</keyword>
<keyword evidence="13" id="KW-1185">Reference proteome</keyword>
<gene>
    <name evidence="14" type="primary">LOC103062485</name>
</gene>
<feature type="compositionally biased region" description="Basic and acidic residues" evidence="10">
    <location>
        <begin position="109"/>
        <end position="131"/>
    </location>
</feature>
<keyword evidence="8" id="KW-0539">Nucleus</keyword>
<evidence type="ECO:0000256" key="8">
    <source>
        <dbReference type="ARBA" id="ARBA00023242"/>
    </source>
</evidence>
<dbReference type="PANTHER" id="PTHR18843:SF2">
    <property type="entry name" value="TORSIN-1A-INTERACTING PROTEIN 2"/>
    <property type="match status" value="1"/>
</dbReference>
<reference evidence="14" key="1">
    <citation type="submission" date="2025-08" db="UniProtKB">
        <authorList>
            <consortium name="RefSeq"/>
        </authorList>
    </citation>
    <scope>IDENTIFICATION</scope>
    <source>
        <tissue evidence="14">Liver</tissue>
    </source>
</reference>
<feature type="compositionally biased region" description="Acidic residues" evidence="10">
    <location>
        <begin position="42"/>
        <end position="53"/>
    </location>
</feature>
<evidence type="ECO:0000256" key="4">
    <source>
        <dbReference type="ARBA" id="ARBA00022692"/>
    </source>
</evidence>
<dbReference type="Pfam" id="PF05609">
    <property type="entry name" value="LAP1_C"/>
    <property type="match status" value="1"/>
</dbReference>
<evidence type="ECO:0000256" key="1">
    <source>
        <dbReference type="ARBA" id="ARBA00004259"/>
    </source>
</evidence>
<dbReference type="OrthoDB" id="6258998at2759"/>
<feature type="region of interest" description="Disordered" evidence="10">
    <location>
        <begin position="109"/>
        <end position="158"/>
    </location>
</feature>
<evidence type="ECO:0000256" key="2">
    <source>
        <dbReference type="ARBA" id="ARBA00007860"/>
    </source>
</evidence>
<proteinExistence type="inferred from homology"/>
<dbReference type="InterPro" id="IPR046753">
    <property type="entry name" value="TOIP1/2_C"/>
</dbReference>
<dbReference type="PANTHER" id="PTHR18843">
    <property type="entry name" value="TORSIN-1A-INTERACTING PROTEIN"/>
    <property type="match status" value="1"/>
</dbReference>
<dbReference type="Proteomes" id="UP000695026">
    <property type="component" value="Unplaced"/>
</dbReference>
<evidence type="ECO:0000256" key="10">
    <source>
        <dbReference type="SAM" id="MobiDB-lite"/>
    </source>
</evidence>
<feature type="compositionally biased region" description="Basic and acidic residues" evidence="10">
    <location>
        <begin position="12"/>
        <end position="21"/>
    </location>
</feature>
<keyword evidence="7" id="KW-0325">Glycoprotein</keyword>
<evidence type="ECO:0000313" key="14">
    <source>
        <dbReference type="RefSeq" id="XP_015744960.1"/>
    </source>
</evidence>
<dbReference type="GO" id="GO:0016020">
    <property type="term" value="C:membrane"/>
    <property type="evidence" value="ECO:0007669"/>
    <property type="project" value="TreeGrafter"/>
</dbReference>
<feature type="compositionally biased region" description="Polar residues" evidence="10">
    <location>
        <begin position="23"/>
        <end position="36"/>
    </location>
</feature>
<organism evidence="13 14">
    <name type="scientific">Python bivittatus</name>
    <name type="common">Burmese python</name>
    <name type="synonym">Python molurus bivittatus</name>
    <dbReference type="NCBI Taxonomy" id="176946"/>
    <lineage>
        <taxon>Eukaryota</taxon>
        <taxon>Metazoa</taxon>
        <taxon>Chordata</taxon>
        <taxon>Craniata</taxon>
        <taxon>Vertebrata</taxon>
        <taxon>Euteleostomi</taxon>
        <taxon>Lepidosauria</taxon>
        <taxon>Squamata</taxon>
        <taxon>Bifurcata</taxon>
        <taxon>Unidentata</taxon>
        <taxon>Episquamata</taxon>
        <taxon>Toxicofera</taxon>
        <taxon>Serpentes</taxon>
        <taxon>Henophidia</taxon>
        <taxon>Pythonidae</taxon>
        <taxon>Python</taxon>
    </lineage>
</organism>
<feature type="transmembrane region" description="Helical" evidence="11">
    <location>
        <begin position="224"/>
        <end position="248"/>
    </location>
</feature>
<protein>
    <submittedName>
        <fullName evidence="14">Torsin-1A-interacting protein 2</fullName>
    </submittedName>
</protein>
<dbReference type="InterPro" id="IPR038599">
    <property type="entry name" value="LAP1C-like_C_sf"/>
</dbReference>
<dbReference type="AlphaFoldDB" id="A0A9F3W0L6"/>
<evidence type="ECO:0000259" key="12">
    <source>
        <dbReference type="Pfam" id="PF05609"/>
    </source>
</evidence>
<dbReference type="GeneID" id="103062485"/>
<evidence type="ECO:0000256" key="6">
    <source>
        <dbReference type="ARBA" id="ARBA00023136"/>
    </source>
</evidence>
<feature type="region of interest" description="Disordered" evidence="10">
    <location>
        <begin position="1"/>
        <end position="53"/>
    </location>
</feature>
<comment type="similarity">
    <text evidence="2">Belongs to the TOR1AIP family.</text>
</comment>
<dbReference type="InterPro" id="IPR008662">
    <property type="entry name" value="TOIP1/2"/>
</dbReference>
<name>A0A9F3W0L6_PYTBI</name>